<feature type="chain" id="PRO_5040173852" evidence="3">
    <location>
        <begin position="27"/>
        <end position="301"/>
    </location>
</feature>
<accession>A0A9Q9WAQ2</accession>
<dbReference type="AlphaFoldDB" id="A0A9Q9WAQ2"/>
<dbReference type="Pfam" id="PF06809">
    <property type="entry name" value="NPDC1"/>
    <property type="match status" value="1"/>
</dbReference>
<keyword evidence="2" id="KW-0812">Transmembrane</keyword>
<dbReference type="PANTHER" id="PTHR23352:SF2">
    <property type="entry name" value="NEURAL PROLIFERATION DIFFERENTIATION AND CONTROL PROTEIN 1"/>
    <property type="match status" value="1"/>
</dbReference>
<dbReference type="GeneID" id="109063185"/>
<organism evidence="4">
    <name type="scientific">Cyprinus carpio</name>
    <name type="common">Common carp</name>
    <dbReference type="NCBI Taxonomy" id="7962"/>
    <lineage>
        <taxon>Eukaryota</taxon>
        <taxon>Metazoa</taxon>
        <taxon>Chordata</taxon>
        <taxon>Craniata</taxon>
        <taxon>Vertebrata</taxon>
        <taxon>Euteleostomi</taxon>
        <taxon>Actinopterygii</taxon>
        <taxon>Neopterygii</taxon>
        <taxon>Teleostei</taxon>
        <taxon>Ostariophysi</taxon>
        <taxon>Cypriniformes</taxon>
        <taxon>Cyprinidae</taxon>
        <taxon>Cyprininae</taxon>
        <taxon>Cyprinus</taxon>
    </lineage>
</organism>
<feature type="signal peptide" evidence="3">
    <location>
        <begin position="1"/>
        <end position="26"/>
    </location>
</feature>
<dbReference type="RefSeq" id="XP_042579948.1">
    <property type="nucleotide sequence ID" value="XM_042724014.1"/>
</dbReference>
<keyword evidence="2" id="KW-0472">Membrane</keyword>
<keyword evidence="3" id="KW-0732">Signal</keyword>
<dbReference type="InterPro" id="IPR009635">
    <property type="entry name" value="NPDC1"/>
</dbReference>
<dbReference type="GO" id="GO:0016020">
    <property type="term" value="C:membrane"/>
    <property type="evidence" value="ECO:0007669"/>
    <property type="project" value="InterPro"/>
</dbReference>
<dbReference type="PANTHER" id="PTHR23352">
    <property type="entry name" value="NEURAL PROLIFERATION DIFFERENTIATION AND CONTROL PROTEIN-1 NPDC-1 PROTEIN"/>
    <property type="match status" value="1"/>
</dbReference>
<feature type="region of interest" description="Disordered" evidence="1">
    <location>
        <begin position="242"/>
        <end position="265"/>
    </location>
</feature>
<gene>
    <name evidence="4" type="primary">npdc1b</name>
</gene>
<evidence type="ECO:0000256" key="1">
    <source>
        <dbReference type="SAM" id="MobiDB-lite"/>
    </source>
</evidence>
<feature type="region of interest" description="Disordered" evidence="1">
    <location>
        <begin position="102"/>
        <end position="159"/>
    </location>
</feature>
<evidence type="ECO:0000256" key="2">
    <source>
        <dbReference type="SAM" id="Phobius"/>
    </source>
</evidence>
<feature type="transmembrane region" description="Helical" evidence="2">
    <location>
        <begin position="183"/>
        <end position="206"/>
    </location>
</feature>
<dbReference type="Proteomes" id="UP001155660">
    <property type="component" value="Chromosome B5"/>
</dbReference>
<keyword evidence="2" id="KW-1133">Transmembrane helix</keyword>
<reference evidence="4" key="1">
    <citation type="submission" date="2025-08" db="UniProtKB">
        <authorList>
            <consortium name="RefSeq"/>
        </authorList>
    </citation>
    <scope>IDENTIFICATION</scope>
    <source>
        <tissue evidence="4">Muscle</tissue>
    </source>
</reference>
<name>A0A9Q9WAQ2_CYPCA</name>
<evidence type="ECO:0000313" key="4">
    <source>
        <dbReference type="RefSeq" id="XP_042579948.1"/>
    </source>
</evidence>
<dbReference type="CTD" id="556607"/>
<protein>
    <submittedName>
        <fullName evidence="4">Neural proliferation differentiation and control protein 1 isoform X3</fullName>
    </submittedName>
</protein>
<proteinExistence type="predicted"/>
<sequence length="301" mass="33035">MRSLSPPWASLLTEAFLITTVAVSAAMAVVGHCPRSLDCARERRHFCQPGSSHCGPCLDPFLENKRGKCVIRRRNHPAVKVSHLPELDEEIDILSSIISHHRESEMKHSAPSPAASKAPEDRSWPSSKHGAEASPTAATSEQPLTSALTTAASTTSPASHTPFISAVHSAPFIIPYPSEDHSFIIFLGVFLMVGSVAMVLTGVCWVRMQRGSRLAQKTGDKTLAQSAQMYHFQLQKQQMMSLKQRNDSKIPESGATSDEENEDGDFTVYECPGLAPTGEMEVKNPLFDDSTFYLHLQRSYN</sequence>
<feature type="compositionally biased region" description="Low complexity" evidence="1">
    <location>
        <begin position="143"/>
        <end position="159"/>
    </location>
</feature>
<evidence type="ECO:0000256" key="3">
    <source>
        <dbReference type="SAM" id="SignalP"/>
    </source>
</evidence>